<protein>
    <recommendedName>
        <fullName evidence="3">Xylanase inhibitor N-terminal domain-containing protein</fullName>
    </recommendedName>
</protein>
<name>A0A5J9TU14_9POAL</name>
<dbReference type="Gene3D" id="2.40.70.10">
    <property type="entry name" value="Acid Proteases"/>
    <property type="match status" value="1"/>
</dbReference>
<evidence type="ECO:0000256" key="1">
    <source>
        <dbReference type="ARBA" id="ARBA00007447"/>
    </source>
</evidence>
<dbReference type="AlphaFoldDB" id="A0A5J9TU14"/>
<dbReference type="Gramene" id="TVU14308">
    <property type="protein sequence ID" value="TVU14308"/>
    <property type="gene ID" value="EJB05_37769"/>
</dbReference>
<keyword evidence="5" id="KW-1185">Reference proteome</keyword>
<dbReference type="SUPFAM" id="SSF50630">
    <property type="entry name" value="Acid proteases"/>
    <property type="match status" value="1"/>
</dbReference>
<gene>
    <name evidence="4" type="ORF">EJB05_37769</name>
</gene>
<evidence type="ECO:0000259" key="3">
    <source>
        <dbReference type="Pfam" id="PF14543"/>
    </source>
</evidence>
<dbReference type="Pfam" id="PF14543">
    <property type="entry name" value="TAXi_N"/>
    <property type="match status" value="1"/>
</dbReference>
<feature type="non-terminal residue" evidence="4">
    <location>
        <position position="1"/>
    </location>
</feature>
<sequence length="232" mass="23847">MDHRHSAIKEAQRSRNSQQSTVSEVATSIGSHVFSVSPPSSSPVVLSLLVLSLLVLSPPGTVAADGYQPSKPIVIPITWDTTTSLYSIPIKNGAPLVLDLAGALVWSTCQQGHRTIPCKSSLCTVANRYRPASCASASGGQPGSADPHCACTAYPYNPVSSQCGSGDLAVVPLSANATDGQHPLFPVSFTTYGPCASDGLLASLPSGAAGVAGLSSTTGKHAHFTPFSFNRN</sequence>
<proteinExistence type="inferred from homology"/>
<feature type="domain" description="Xylanase inhibitor N-terminal" evidence="3">
    <location>
        <begin position="86"/>
        <end position="217"/>
    </location>
</feature>
<dbReference type="Proteomes" id="UP000324897">
    <property type="component" value="Unassembled WGS sequence"/>
</dbReference>
<comment type="similarity">
    <text evidence="1">Belongs to the peptidase A1 family.</text>
</comment>
<dbReference type="OrthoDB" id="1258937at2759"/>
<reference evidence="4 5" key="1">
    <citation type="journal article" date="2019" name="Sci. Rep.">
        <title>A high-quality genome of Eragrostis curvula grass provides insights into Poaceae evolution and supports new strategies to enhance forage quality.</title>
        <authorList>
            <person name="Carballo J."/>
            <person name="Santos B.A.C.M."/>
            <person name="Zappacosta D."/>
            <person name="Garbus I."/>
            <person name="Selva J.P."/>
            <person name="Gallo C.A."/>
            <person name="Diaz A."/>
            <person name="Albertini E."/>
            <person name="Caccamo M."/>
            <person name="Echenique V."/>
        </authorList>
    </citation>
    <scope>NUCLEOTIDE SEQUENCE [LARGE SCALE GENOMIC DNA]</scope>
    <source>
        <strain evidence="5">cv. Victoria</strain>
        <tissue evidence="4">Leaf</tissue>
    </source>
</reference>
<evidence type="ECO:0000256" key="2">
    <source>
        <dbReference type="SAM" id="MobiDB-lite"/>
    </source>
</evidence>
<evidence type="ECO:0000313" key="4">
    <source>
        <dbReference type="EMBL" id="TVU14308.1"/>
    </source>
</evidence>
<comment type="caution">
    <text evidence="4">The sequence shown here is derived from an EMBL/GenBank/DDBJ whole genome shotgun (WGS) entry which is preliminary data.</text>
</comment>
<dbReference type="InterPro" id="IPR021109">
    <property type="entry name" value="Peptidase_aspartic_dom_sf"/>
</dbReference>
<organism evidence="4 5">
    <name type="scientific">Eragrostis curvula</name>
    <name type="common">weeping love grass</name>
    <dbReference type="NCBI Taxonomy" id="38414"/>
    <lineage>
        <taxon>Eukaryota</taxon>
        <taxon>Viridiplantae</taxon>
        <taxon>Streptophyta</taxon>
        <taxon>Embryophyta</taxon>
        <taxon>Tracheophyta</taxon>
        <taxon>Spermatophyta</taxon>
        <taxon>Magnoliopsida</taxon>
        <taxon>Liliopsida</taxon>
        <taxon>Poales</taxon>
        <taxon>Poaceae</taxon>
        <taxon>PACMAD clade</taxon>
        <taxon>Chloridoideae</taxon>
        <taxon>Eragrostideae</taxon>
        <taxon>Eragrostidinae</taxon>
        <taxon>Eragrostis</taxon>
    </lineage>
</organism>
<feature type="region of interest" description="Disordered" evidence="2">
    <location>
        <begin position="1"/>
        <end position="22"/>
    </location>
</feature>
<accession>A0A5J9TU14</accession>
<evidence type="ECO:0000313" key="5">
    <source>
        <dbReference type="Proteomes" id="UP000324897"/>
    </source>
</evidence>
<feature type="compositionally biased region" description="Basic and acidic residues" evidence="2">
    <location>
        <begin position="1"/>
        <end position="13"/>
    </location>
</feature>
<dbReference type="InterPro" id="IPR032861">
    <property type="entry name" value="TAXi_N"/>
</dbReference>
<dbReference type="EMBL" id="RWGY01000031">
    <property type="protein sequence ID" value="TVU14308.1"/>
    <property type="molecule type" value="Genomic_DNA"/>
</dbReference>